<protein>
    <submittedName>
        <fullName evidence="1">Uncharacterized protein</fullName>
    </submittedName>
</protein>
<evidence type="ECO:0000313" key="2">
    <source>
        <dbReference type="Proteomes" id="UP000821845"/>
    </source>
</evidence>
<comment type="caution">
    <text evidence="1">The sequence shown here is derived from an EMBL/GenBank/DDBJ whole genome shotgun (WGS) entry which is preliminary data.</text>
</comment>
<gene>
    <name evidence="1" type="ORF">HPB50_025688</name>
</gene>
<dbReference type="Proteomes" id="UP000821845">
    <property type="component" value="Chromosome 4"/>
</dbReference>
<proteinExistence type="predicted"/>
<accession>A0ACB7SKL7</accession>
<organism evidence="1 2">
    <name type="scientific">Hyalomma asiaticum</name>
    <name type="common">Tick</name>
    <dbReference type="NCBI Taxonomy" id="266040"/>
    <lineage>
        <taxon>Eukaryota</taxon>
        <taxon>Metazoa</taxon>
        <taxon>Ecdysozoa</taxon>
        <taxon>Arthropoda</taxon>
        <taxon>Chelicerata</taxon>
        <taxon>Arachnida</taxon>
        <taxon>Acari</taxon>
        <taxon>Parasitiformes</taxon>
        <taxon>Ixodida</taxon>
        <taxon>Ixodoidea</taxon>
        <taxon>Ixodidae</taxon>
        <taxon>Hyalomminae</taxon>
        <taxon>Hyalomma</taxon>
    </lineage>
</organism>
<evidence type="ECO:0000313" key="1">
    <source>
        <dbReference type="EMBL" id="KAH6934602.1"/>
    </source>
</evidence>
<keyword evidence="2" id="KW-1185">Reference proteome</keyword>
<reference evidence="1" key="1">
    <citation type="submission" date="2020-05" db="EMBL/GenBank/DDBJ databases">
        <title>Large-scale comparative analyses of tick genomes elucidate their genetic diversity and vector capacities.</title>
        <authorList>
            <person name="Jia N."/>
            <person name="Wang J."/>
            <person name="Shi W."/>
            <person name="Du L."/>
            <person name="Sun Y."/>
            <person name="Zhan W."/>
            <person name="Jiang J."/>
            <person name="Wang Q."/>
            <person name="Zhang B."/>
            <person name="Ji P."/>
            <person name="Sakyi L.B."/>
            <person name="Cui X."/>
            <person name="Yuan T."/>
            <person name="Jiang B."/>
            <person name="Yang W."/>
            <person name="Lam T.T.-Y."/>
            <person name="Chang Q."/>
            <person name="Ding S."/>
            <person name="Wang X."/>
            <person name="Zhu J."/>
            <person name="Ruan X."/>
            <person name="Zhao L."/>
            <person name="Wei J."/>
            <person name="Que T."/>
            <person name="Du C."/>
            <person name="Cheng J."/>
            <person name="Dai P."/>
            <person name="Han X."/>
            <person name="Huang E."/>
            <person name="Gao Y."/>
            <person name="Liu J."/>
            <person name="Shao H."/>
            <person name="Ye R."/>
            <person name="Li L."/>
            <person name="Wei W."/>
            <person name="Wang X."/>
            <person name="Wang C."/>
            <person name="Yang T."/>
            <person name="Huo Q."/>
            <person name="Li W."/>
            <person name="Guo W."/>
            <person name="Chen H."/>
            <person name="Zhou L."/>
            <person name="Ni X."/>
            <person name="Tian J."/>
            <person name="Zhou Y."/>
            <person name="Sheng Y."/>
            <person name="Liu T."/>
            <person name="Pan Y."/>
            <person name="Xia L."/>
            <person name="Li J."/>
            <person name="Zhao F."/>
            <person name="Cao W."/>
        </authorList>
    </citation>
    <scope>NUCLEOTIDE SEQUENCE</scope>
    <source>
        <strain evidence="1">Hyas-2018</strain>
    </source>
</reference>
<name>A0ACB7SKL7_HYAAI</name>
<dbReference type="EMBL" id="CM023484">
    <property type="protein sequence ID" value="KAH6934602.1"/>
    <property type="molecule type" value="Genomic_DNA"/>
</dbReference>
<sequence>MQSILKEHNKELENDILTTAIFEEDPLRHLLDVVAENTSLKSLQVLEIAAPGTQSILATRVSSLFVMSNMLLNIDYTVARHPLDEQEPGGVPKSTRIVKWDPLSDTDKQLREADLVVACLGPWNSYCLDILADKLSTLCKEHGFALVFHRTAMTTAEKLISSVGKHEFTVHTVETVERALWSHGVQMVSLKSNNISALLLLRKTAMNAEKSEPLFLKVSNAKYDWVDELKARASEVEEKPQGHNLWLLAEDCGVSGVVGLTNCLRLETGGRHIRCLFNASLNGSDEYDFCPESPSYSDIISKDLVMNIYRDGQWGSFRQISPRSRGVPKIPTEFACLNTETRGDLSSLQWYVSPLQYALPAISTTKAICKVCYAALNFRDVMLTTGKLPSDALPGELATSDLLLGMEFSGFDQHGHRVMGLLPVQGLATSVAVDPTLLWKVPETWSLQEAATIPMAYATAYYALLVHGHMRPGETVLIHSGSGGVGQAAISIALSMGCTVFTTVGSKEKREFLLRRYPQLEEKNFANSRDCSFETHVKQQTSGRGVDIVLNSLAEDKLQASVRCLATHGRFLEIGKVDMSNDSPLKMSVFLKGVTFQGVLVELLQGDDAISVEQRHRVAEYIRAGIASGAVRPLDVILFQRDQAEDAFRFMASAKHMGKIVLEIQPEKSLGIAEPPTPLIVEATARTWFYGHKSYVITGGLGGFGLELAEWMVNRGCRNLLLTTRSGVRTGYQRLCLRRFREAGANVAVRKIDASDEEGARKVIEEAAAMGPVGGIFILAVLLRDGLLENQTAEAFETVFKIKIDGTRHLDELSRKMCPDLDHFVAFSSLASGMGNVGQTNYGYANSAMERICERRAAQGLPGLAIQWGAIADVGVFHNVVGDDATIAGTTPQRINSCIELMDQFLNQKHPVVSSCVKADTSTEGDRNKRGIVEAVARILGVKDPSGLNPVISLSELGMDSLMAVEVRQAIERHVALTLSMKEIRQLTIDGVRKLGEGIASSEPA</sequence>